<protein>
    <submittedName>
        <fullName evidence="1">Uncharacterized protein</fullName>
    </submittedName>
</protein>
<evidence type="ECO:0000313" key="2">
    <source>
        <dbReference type="Proteomes" id="UP001231124"/>
    </source>
</evidence>
<keyword evidence="2" id="KW-1185">Reference proteome</keyword>
<dbReference type="EMBL" id="JAUSVP010000001">
    <property type="protein sequence ID" value="MDQ0445849.1"/>
    <property type="molecule type" value="Genomic_DNA"/>
</dbReference>
<dbReference type="InterPro" id="IPR046083">
    <property type="entry name" value="DUF6101"/>
</dbReference>
<organism evidence="1 2">
    <name type="scientific">Methylobacterium aerolatum</name>
    <dbReference type="NCBI Taxonomy" id="418708"/>
    <lineage>
        <taxon>Bacteria</taxon>
        <taxon>Pseudomonadati</taxon>
        <taxon>Pseudomonadota</taxon>
        <taxon>Alphaproteobacteria</taxon>
        <taxon>Hyphomicrobiales</taxon>
        <taxon>Methylobacteriaceae</taxon>
        <taxon>Methylobacterium</taxon>
    </lineage>
</organism>
<name>A0ABU0HU50_9HYPH</name>
<comment type="caution">
    <text evidence="1">The sequence shown here is derived from an EMBL/GenBank/DDBJ whole genome shotgun (WGS) entry which is preliminary data.</text>
</comment>
<dbReference type="Proteomes" id="UP001231124">
    <property type="component" value="Unassembled WGS sequence"/>
</dbReference>
<accession>A0ABU0HU50</accession>
<reference evidence="1 2" key="1">
    <citation type="submission" date="2023-07" db="EMBL/GenBank/DDBJ databases">
        <title>Genomic Encyclopedia of Type Strains, Phase IV (KMG-IV): sequencing the most valuable type-strain genomes for metagenomic binning, comparative biology and taxonomic classification.</title>
        <authorList>
            <person name="Goeker M."/>
        </authorList>
    </citation>
    <scope>NUCLEOTIDE SEQUENCE [LARGE SCALE GENOMIC DNA]</scope>
    <source>
        <strain evidence="1 2">DSM 19013</strain>
    </source>
</reference>
<gene>
    <name evidence="1" type="ORF">QO012_000327</name>
</gene>
<evidence type="ECO:0000313" key="1">
    <source>
        <dbReference type="EMBL" id="MDQ0445849.1"/>
    </source>
</evidence>
<sequence length="158" mass="17229">MDTRTDLHAQDLPMPGFAASALPVCGRLAGASPIAGVALCFADDAADLVDEDRFLLLLVDPAGATLQSLGPFAEEDVVAVWRDLSIKAGLTRMIVREDGSVTPVSQQIGRLMLGRTRFRRRHAGLGSRRPRFLTRRKTGRLPPRPQIFRGEAEIIARS</sequence>
<dbReference type="Pfam" id="PF19596">
    <property type="entry name" value="DUF6101"/>
    <property type="match status" value="1"/>
</dbReference>
<dbReference type="RefSeq" id="WP_238204844.1">
    <property type="nucleotide sequence ID" value="NZ_BPQE01000020.1"/>
</dbReference>
<proteinExistence type="predicted"/>